<feature type="compositionally biased region" description="Low complexity" evidence="1">
    <location>
        <begin position="219"/>
        <end position="256"/>
    </location>
</feature>
<protein>
    <recommendedName>
        <fullName evidence="4">RING-type domain-containing protein</fullName>
    </recommendedName>
</protein>
<evidence type="ECO:0000256" key="1">
    <source>
        <dbReference type="SAM" id="MobiDB-lite"/>
    </source>
</evidence>
<evidence type="ECO:0000313" key="3">
    <source>
        <dbReference type="Proteomes" id="UP000193144"/>
    </source>
</evidence>
<dbReference type="PANTHER" id="PTHR21540">
    <property type="entry name" value="RING FINGER AND SWIM DOMAIN-CONTAINING PROTEIN 2"/>
    <property type="match status" value="1"/>
</dbReference>
<comment type="caution">
    <text evidence="2">The sequence shown here is derived from an EMBL/GenBank/DDBJ whole genome shotgun (WGS) entry which is preliminary data.</text>
</comment>
<sequence length="390" mass="43780">MAYRSLRTNTTSTSPALWNPRDVLELVEDGRCVGWAPSKGRKCMNFIAGHNLTNADNILHDISTCPPKSDSHTLRSRLECLAVHGLCVRWHQNQAQEMVRKWLRRIEQAYPENTPRRIRSSRIHTPETTLADHPVPARATHYQTGSQDTELAELLETIRSTQRRVEEILAAGMSQDPPSQAVTLYRSNSSAISSRRSPVTTDRSAANIQYETPRPSAPNASFRRSTSNSASSALEYQPSRSSASSRVSTSDISSLHLSRSSSARTCRRNHVPRRRINEECAICQEDDHMSSCSLSELVWCKAQCGRSVHAECFAPWRDQARAQGRNSKCIYCRAEWVDCEEDCGYEWVSDSEDDQSSDDDSDEVLSDSDGESEDEEEDSGEDSSEDSDQE</sequence>
<dbReference type="InterPro" id="IPR039903">
    <property type="entry name" value="Zswim2"/>
</dbReference>
<dbReference type="AlphaFoldDB" id="A0A1Y1ZUL9"/>
<feature type="region of interest" description="Disordered" evidence="1">
    <location>
        <begin position="348"/>
        <end position="390"/>
    </location>
</feature>
<dbReference type="OrthoDB" id="8062037at2759"/>
<feature type="compositionally biased region" description="Low complexity" evidence="1">
    <location>
        <begin position="186"/>
        <end position="197"/>
    </location>
</feature>
<feature type="compositionally biased region" description="Polar residues" evidence="1">
    <location>
        <begin position="198"/>
        <end position="210"/>
    </location>
</feature>
<name>A0A1Y1ZUL9_9PLEO</name>
<proteinExistence type="predicted"/>
<accession>A0A1Y1ZUL9</accession>
<gene>
    <name evidence="2" type="ORF">BCR34DRAFT_599531</name>
</gene>
<keyword evidence="3" id="KW-1185">Reference proteome</keyword>
<organism evidence="2 3">
    <name type="scientific">Clohesyomyces aquaticus</name>
    <dbReference type="NCBI Taxonomy" id="1231657"/>
    <lineage>
        <taxon>Eukaryota</taxon>
        <taxon>Fungi</taxon>
        <taxon>Dikarya</taxon>
        <taxon>Ascomycota</taxon>
        <taxon>Pezizomycotina</taxon>
        <taxon>Dothideomycetes</taxon>
        <taxon>Pleosporomycetidae</taxon>
        <taxon>Pleosporales</taxon>
        <taxon>Lindgomycetaceae</taxon>
        <taxon>Clohesyomyces</taxon>
    </lineage>
</organism>
<evidence type="ECO:0008006" key="4">
    <source>
        <dbReference type="Google" id="ProtNLM"/>
    </source>
</evidence>
<dbReference type="EMBL" id="MCFA01000037">
    <property type="protein sequence ID" value="ORY13928.1"/>
    <property type="molecule type" value="Genomic_DNA"/>
</dbReference>
<evidence type="ECO:0000313" key="2">
    <source>
        <dbReference type="EMBL" id="ORY13928.1"/>
    </source>
</evidence>
<dbReference type="Proteomes" id="UP000193144">
    <property type="component" value="Unassembled WGS sequence"/>
</dbReference>
<reference evidence="2 3" key="1">
    <citation type="submission" date="2016-07" db="EMBL/GenBank/DDBJ databases">
        <title>Pervasive Adenine N6-methylation of Active Genes in Fungi.</title>
        <authorList>
            <consortium name="DOE Joint Genome Institute"/>
            <person name="Mondo S.J."/>
            <person name="Dannebaum R.O."/>
            <person name="Kuo R.C."/>
            <person name="Labutti K."/>
            <person name="Haridas S."/>
            <person name="Kuo A."/>
            <person name="Salamov A."/>
            <person name="Ahrendt S.R."/>
            <person name="Lipzen A."/>
            <person name="Sullivan W."/>
            <person name="Andreopoulos W.B."/>
            <person name="Clum A."/>
            <person name="Lindquist E."/>
            <person name="Daum C."/>
            <person name="Ramamoorthy G.K."/>
            <person name="Gryganskyi A."/>
            <person name="Culley D."/>
            <person name="Magnuson J.K."/>
            <person name="James T.Y."/>
            <person name="O'Malley M.A."/>
            <person name="Stajich J.E."/>
            <person name="Spatafora J.W."/>
            <person name="Visel A."/>
            <person name="Grigoriev I.V."/>
        </authorList>
    </citation>
    <scope>NUCLEOTIDE SEQUENCE [LARGE SCALE GENOMIC DNA]</scope>
    <source>
        <strain evidence="2 3">CBS 115471</strain>
    </source>
</reference>
<feature type="region of interest" description="Disordered" evidence="1">
    <location>
        <begin position="170"/>
        <end position="256"/>
    </location>
</feature>
<dbReference type="STRING" id="1231657.A0A1Y1ZUL9"/>
<dbReference type="PANTHER" id="PTHR21540:SF0">
    <property type="entry name" value="PHD FAMILY PROTEIN"/>
    <property type="match status" value="1"/>
</dbReference>
<dbReference type="GO" id="GO:0061630">
    <property type="term" value="F:ubiquitin protein ligase activity"/>
    <property type="evidence" value="ECO:0007669"/>
    <property type="project" value="InterPro"/>
</dbReference>